<dbReference type="Pfam" id="PF20034">
    <property type="entry name" value="Peptidase_S80"/>
    <property type="match status" value="1"/>
</dbReference>
<dbReference type="EMBL" id="BK015006">
    <property type="protein sequence ID" value="DAD86617.1"/>
    <property type="molecule type" value="Genomic_DNA"/>
</dbReference>
<accession>A0A8S5MWA2</accession>
<name>A0A8S5MWA2_9CAUD</name>
<protein>
    <submittedName>
        <fullName evidence="1">Prohead core protein protease</fullName>
    </submittedName>
</protein>
<evidence type="ECO:0000313" key="1">
    <source>
        <dbReference type="EMBL" id="DAD86617.1"/>
    </source>
</evidence>
<reference evidence="1" key="1">
    <citation type="journal article" date="2021" name="Proc. Natl. Acad. Sci. U.S.A.">
        <title>A Catalog of Tens of Thousands of Viruses from Human Metagenomes Reveals Hidden Associations with Chronic Diseases.</title>
        <authorList>
            <person name="Tisza M.J."/>
            <person name="Buck C.B."/>
        </authorList>
    </citation>
    <scope>NUCLEOTIDE SEQUENCE</scope>
    <source>
        <strain evidence="1">Ct3wi9</strain>
    </source>
</reference>
<dbReference type="InterPro" id="IPR045405">
    <property type="entry name" value="Peptidase_S80"/>
</dbReference>
<keyword evidence="1" id="KW-0378">Hydrolase</keyword>
<dbReference type="GO" id="GO:0008233">
    <property type="term" value="F:peptidase activity"/>
    <property type="evidence" value="ECO:0007669"/>
    <property type="project" value="UniProtKB-KW"/>
</dbReference>
<proteinExistence type="predicted"/>
<organism evidence="1">
    <name type="scientific">Myoviridae sp. ct3wi9</name>
    <dbReference type="NCBI Taxonomy" id="2826610"/>
    <lineage>
        <taxon>Viruses</taxon>
        <taxon>Duplodnaviria</taxon>
        <taxon>Heunggongvirae</taxon>
        <taxon>Uroviricota</taxon>
        <taxon>Caudoviricetes</taxon>
    </lineage>
</organism>
<sequence>MSQIKLNSEVLLGVNKAGTLKPDAQGWYDVILGALEYPNSYGAVYKQDPVQQLLNGDSIFARRLRKGCLIGELGHPMPEPGQTQEQYVARVMRIDEKFESHTIKEVVIDTTLKDAKGNRYIGIRGKVKPSGPYRDVLIQKFADPDMNVCFSVRSFTKDRFQNGRLEKYTTSIITWDCVGEPGLEKANKYNSPSLESYTATVDPAMLRNIAAMPVGLGMESSGIIEQAKEILKASGEPIERVKVSMESAEPKWHAKW</sequence>
<keyword evidence="1" id="KW-0645">Protease</keyword>
<dbReference type="GO" id="GO:0006508">
    <property type="term" value="P:proteolysis"/>
    <property type="evidence" value="ECO:0007669"/>
    <property type="project" value="UniProtKB-KW"/>
</dbReference>